<comment type="caution">
    <text evidence="1">The sequence shown here is derived from an EMBL/GenBank/DDBJ whole genome shotgun (WGS) entry which is preliminary data.</text>
</comment>
<reference evidence="1" key="1">
    <citation type="submission" date="2020-05" db="EMBL/GenBank/DDBJ databases">
        <title>Large-scale comparative analyses of tick genomes elucidate their genetic diversity and vector capacities.</title>
        <authorList>
            <person name="Jia N."/>
            <person name="Wang J."/>
            <person name="Shi W."/>
            <person name="Du L."/>
            <person name="Sun Y."/>
            <person name="Zhan W."/>
            <person name="Jiang J."/>
            <person name="Wang Q."/>
            <person name="Zhang B."/>
            <person name="Ji P."/>
            <person name="Sakyi L.B."/>
            <person name="Cui X."/>
            <person name="Yuan T."/>
            <person name="Jiang B."/>
            <person name="Yang W."/>
            <person name="Lam T.T.-Y."/>
            <person name="Chang Q."/>
            <person name="Ding S."/>
            <person name="Wang X."/>
            <person name="Zhu J."/>
            <person name="Ruan X."/>
            <person name="Zhao L."/>
            <person name="Wei J."/>
            <person name="Que T."/>
            <person name="Du C."/>
            <person name="Cheng J."/>
            <person name="Dai P."/>
            <person name="Han X."/>
            <person name="Huang E."/>
            <person name="Gao Y."/>
            <person name="Liu J."/>
            <person name="Shao H."/>
            <person name="Ye R."/>
            <person name="Li L."/>
            <person name="Wei W."/>
            <person name="Wang X."/>
            <person name="Wang C."/>
            <person name="Yang T."/>
            <person name="Huo Q."/>
            <person name="Li W."/>
            <person name="Guo W."/>
            <person name="Chen H."/>
            <person name="Zhou L."/>
            <person name="Ni X."/>
            <person name="Tian J."/>
            <person name="Zhou Y."/>
            <person name="Sheng Y."/>
            <person name="Liu T."/>
            <person name="Pan Y."/>
            <person name="Xia L."/>
            <person name="Li J."/>
            <person name="Zhao F."/>
            <person name="Cao W."/>
        </authorList>
    </citation>
    <scope>NUCLEOTIDE SEQUENCE</scope>
    <source>
        <strain evidence="1">Hyas-2018</strain>
    </source>
</reference>
<evidence type="ECO:0000313" key="1">
    <source>
        <dbReference type="EMBL" id="KAH6929948.1"/>
    </source>
</evidence>
<evidence type="ECO:0000313" key="2">
    <source>
        <dbReference type="Proteomes" id="UP000821845"/>
    </source>
</evidence>
<protein>
    <submittedName>
        <fullName evidence="1">Uncharacterized protein</fullName>
    </submittedName>
</protein>
<keyword evidence="2" id="KW-1185">Reference proteome</keyword>
<proteinExistence type="predicted"/>
<name>A0ACB7S5A6_HYAAI</name>
<organism evidence="1 2">
    <name type="scientific">Hyalomma asiaticum</name>
    <name type="common">Tick</name>
    <dbReference type="NCBI Taxonomy" id="266040"/>
    <lineage>
        <taxon>Eukaryota</taxon>
        <taxon>Metazoa</taxon>
        <taxon>Ecdysozoa</taxon>
        <taxon>Arthropoda</taxon>
        <taxon>Chelicerata</taxon>
        <taxon>Arachnida</taxon>
        <taxon>Acari</taxon>
        <taxon>Parasitiformes</taxon>
        <taxon>Ixodida</taxon>
        <taxon>Ixodoidea</taxon>
        <taxon>Ixodidae</taxon>
        <taxon>Hyalomminae</taxon>
        <taxon>Hyalomma</taxon>
    </lineage>
</organism>
<dbReference type="EMBL" id="CM023485">
    <property type="protein sequence ID" value="KAH6929948.1"/>
    <property type="molecule type" value="Genomic_DNA"/>
</dbReference>
<sequence>MVSETWRTSTEFSRSSVSAPIQGREKQLIPPDRNGISSSSPYHATCTHSFTNTDAGLEQRHTTNTKTPKSAYHSFSKGQSGPIAHHSLTQPPSQRSDEATSSLMSQPENYSSGPLTLVYRNLSHLCVWTCF</sequence>
<dbReference type="Proteomes" id="UP000821845">
    <property type="component" value="Chromosome 5"/>
</dbReference>
<accession>A0ACB7S5A6</accession>
<gene>
    <name evidence="1" type="ORF">HPB50_007217</name>
</gene>